<evidence type="ECO:0000313" key="7">
    <source>
        <dbReference type="EMBL" id="EED88792.1"/>
    </source>
</evidence>
<dbReference type="Gene3D" id="2.30.30.380">
    <property type="entry name" value="Zn-finger domain of Sec23/24"/>
    <property type="match status" value="1"/>
</dbReference>
<dbReference type="Proteomes" id="UP000001449">
    <property type="component" value="Chromosome 14"/>
</dbReference>
<keyword evidence="3" id="KW-0862">Zinc</keyword>
<reference evidence="7 8" key="2">
    <citation type="journal article" date="2008" name="Nature">
        <title>The Phaeodactylum genome reveals the evolutionary history of diatom genomes.</title>
        <authorList>
            <person name="Bowler C."/>
            <person name="Allen A.E."/>
            <person name="Badger J.H."/>
            <person name="Grimwood J."/>
            <person name="Jabbari K."/>
            <person name="Kuo A."/>
            <person name="Maheswari U."/>
            <person name="Martens C."/>
            <person name="Maumus F."/>
            <person name="Otillar R.P."/>
            <person name="Rayko E."/>
            <person name="Salamov A."/>
            <person name="Vandepoele K."/>
            <person name="Beszteri B."/>
            <person name="Gruber A."/>
            <person name="Heijde M."/>
            <person name="Katinka M."/>
            <person name="Mock T."/>
            <person name="Valentin K."/>
            <person name="Verret F."/>
            <person name="Berges J.A."/>
            <person name="Brownlee C."/>
            <person name="Cadoret J.P."/>
            <person name="Chiovitti A."/>
            <person name="Choi C.J."/>
            <person name="Coesel S."/>
            <person name="De Martino A."/>
            <person name="Detter J.C."/>
            <person name="Durkin C."/>
            <person name="Falciatore A."/>
            <person name="Fournet J."/>
            <person name="Haruta M."/>
            <person name="Huysman M.J."/>
            <person name="Jenkins B.D."/>
            <person name="Jiroutova K."/>
            <person name="Jorgensen R.E."/>
            <person name="Joubert Y."/>
            <person name="Kaplan A."/>
            <person name="Kroger N."/>
            <person name="Kroth P.G."/>
            <person name="La Roche J."/>
            <person name="Lindquist E."/>
            <person name="Lommer M."/>
            <person name="Martin-Jezequel V."/>
            <person name="Lopez P.J."/>
            <person name="Lucas S."/>
            <person name="Mangogna M."/>
            <person name="McGinnis K."/>
            <person name="Medlin L.K."/>
            <person name="Montsant A."/>
            <person name="Oudot-Le Secq M.P."/>
            <person name="Napoli C."/>
            <person name="Obornik M."/>
            <person name="Parker M.S."/>
            <person name="Petit J.L."/>
            <person name="Porcel B.M."/>
            <person name="Poulsen N."/>
            <person name="Robison M."/>
            <person name="Rychlewski L."/>
            <person name="Rynearson T.A."/>
            <person name="Schmutz J."/>
            <person name="Shapiro H."/>
            <person name="Siaut M."/>
            <person name="Stanley M."/>
            <person name="Sussman M.R."/>
            <person name="Taylor A.R."/>
            <person name="Vardi A."/>
            <person name="von Dassow P."/>
            <person name="Vyverman W."/>
            <person name="Willis A."/>
            <person name="Wyrwicz L.S."/>
            <person name="Rokhsar D.S."/>
            <person name="Weissenbach J."/>
            <person name="Armbrust E.V."/>
            <person name="Green B.R."/>
            <person name="Van de Peer Y."/>
            <person name="Grigoriev I.V."/>
        </authorList>
    </citation>
    <scope>NUCLEOTIDE SEQUENCE [LARGE SCALE GENOMIC DNA]</scope>
    <source>
        <strain evidence="7 8">CCMP1335</strain>
    </source>
</reference>
<dbReference type="PROSITE" id="PS01358">
    <property type="entry name" value="ZF_RANBP2_1"/>
    <property type="match status" value="1"/>
</dbReference>
<keyword evidence="2 4" id="KW-0863">Zinc-finger</keyword>
<dbReference type="AlphaFoldDB" id="B8CCK6"/>
<keyword evidence="1" id="KW-0479">Metal-binding</keyword>
<dbReference type="PROSITE" id="PS50199">
    <property type="entry name" value="ZF_RANBP2_2"/>
    <property type="match status" value="1"/>
</dbReference>
<organism evidence="7 8">
    <name type="scientific">Thalassiosira pseudonana</name>
    <name type="common">Marine diatom</name>
    <name type="synonym">Cyclotella nana</name>
    <dbReference type="NCBI Taxonomy" id="35128"/>
    <lineage>
        <taxon>Eukaryota</taxon>
        <taxon>Sar</taxon>
        <taxon>Stramenopiles</taxon>
        <taxon>Ochrophyta</taxon>
        <taxon>Bacillariophyta</taxon>
        <taxon>Coscinodiscophyceae</taxon>
        <taxon>Thalassiosirophycidae</taxon>
        <taxon>Thalassiosirales</taxon>
        <taxon>Thalassiosiraceae</taxon>
        <taxon>Thalassiosira</taxon>
    </lineage>
</organism>
<dbReference type="InterPro" id="IPR001876">
    <property type="entry name" value="Znf_RanBP2"/>
</dbReference>
<feature type="compositionally biased region" description="Low complexity" evidence="5">
    <location>
        <begin position="156"/>
        <end position="169"/>
    </location>
</feature>
<dbReference type="HOGENOM" id="CLU_468155_0_0_1"/>
<proteinExistence type="predicted"/>
<evidence type="ECO:0000256" key="1">
    <source>
        <dbReference type="ARBA" id="ARBA00022723"/>
    </source>
</evidence>
<evidence type="ECO:0000256" key="2">
    <source>
        <dbReference type="ARBA" id="ARBA00022771"/>
    </source>
</evidence>
<evidence type="ECO:0000256" key="4">
    <source>
        <dbReference type="PROSITE-ProRule" id="PRU00322"/>
    </source>
</evidence>
<keyword evidence="8" id="KW-1185">Reference proteome</keyword>
<gene>
    <name evidence="7" type="ORF">THAPSDRAFT_9892</name>
</gene>
<evidence type="ECO:0000313" key="8">
    <source>
        <dbReference type="Proteomes" id="UP000001449"/>
    </source>
</evidence>
<dbReference type="EMBL" id="CM000649">
    <property type="protein sequence ID" value="EED88792.1"/>
    <property type="molecule type" value="Genomic_DNA"/>
</dbReference>
<dbReference type="GO" id="GO:0008270">
    <property type="term" value="F:zinc ion binding"/>
    <property type="evidence" value="ECO:0007669"/>
    <property type="project" value="UniProtKB-KW"/>
</dbReference>
<accession>B8CCK6</accession>
<dbReference type="PaxDb" id="35128-Thaps9892"/>
<reference evidence="7 8" key="1">
    <citation type="journal article" date="2004" name="Science">
        <title>The genome of the diatom Thalassiosira pseudonana: ecology, evolution, and metabolism.</title>
        <authorList>
            <person name="Armbrust E.V."/>
            <person name="Berges J.A."/>
            <person name="Bowler C."/>
            <person name="Green B.R."/>
            <person name="Martinez D."/>
            <person name="Putnam N.H."/>
            <person name="Zhou S."/>
            <person name="Allen A.E."/>
            <person name="Apt K.E."/>
            <person name="Bechner M."/>
            <person name="Brzezinski M.A."/>
            <person name="Chaal B.K."/>
            <person name="Chiovitti A."/>
            <person name="Davis A.K."/>
            <person name="Demarest M.S."/>
            <person name="Detter J.C."/>
            <person name="Glavina T."/>
            <person name="Goodstein D."/>
            <person name="Hadi M.Z."/>
            <person name="Hellsten U."/>
            <person name="Hildebrand M."/>
            <person name="Jenkins B.D."/>
            <person name="Jurka J."/>
            <person name="Kapitonov V.V."/>
            <person name="Kroger N."/>
            <person name="Lau W.W."/>
            <person name="Lane T.W."/>
            <person name="Larimer F.W."/>
            <person name="Lippmeier J.C."/>
            <person name="Lucas S."/>
            <person name="Medina M."/>
            <person name="Montsant A."/>
            <person name="Obornik M."/>
            <person name="Parker M.S."/>
            <person name="Palenik B."/>
            <person name="Pazour G.J."/>
            <person name="Richardson P.M."/>
            <person name="Rynearson T.A."/>
            <person name="Saito M.A."/>
            <person name="Schwartz D.C."/>
            <person name="Thamatrakoln K."/>
            <person name="Valentin K."/>
            <person name="Vardi A."/>
            <person name="Wilkerson F.P."/>
            <person name="Rokhsar D.S."/>
        </authorList>
    </citation>
    <scope>NUCLEOTIDE SEQUENCE [LARGE SCALE GENOMIC DNA]</scope>
    <source>
        <strain evidence="7 8">CCMP1335</strain>
    </source>
</reference>
<protein>
    <recommendedName>
        <fullName evidence="6">RanBP2-type domain-containing protein</fullName>
    </recommendedName>
</protein>
<evidence type="ECO:0000256" key="5">
    <source>
        <dbReference type="SAM" id="MobiDB-lite"/>
    </source>
</evidence>
<sequence>MVWTCLTCTFDNENQGLACVMCQTERISTSSTTAPAAMNKRNNDDDDNSSVIAISPHPALVPPKKQRFITQYTTQWEKTSETPSGWAQTNDPIASQCATQCATQYVTQCSTGCANHSVELEDDETGLALCLVSPNTDKQEMVFKSLTDLEGDEADSPSSPDLPDLRPLSVPKEDRETAPFLGGKFYGLPGQASFGQIQIYEAFTSSLKKISPTPSDRVQVYLNKMIKAAIVFDHDIVPILMALCPVPSYRGGFDASCGGSCNADKNPDDNATMHAIRAFFEYLKFPKVLLDLDAKIPGILLNCRDKCPLVQGKTQHCPRLTGEESAQLKAIFRLLLQTCRSLKKKCIVVNAGGSKMRGIFNDIVPSDDVLKLDSVHFSMYNYHNHKCYSNASDQKFVLSSIISGMDDQLKTFLVDIRPLNLPSLIDHMSHCRMITSIVPASGVGRFVQDGPAIYVSKRIYKQFTHEECSRGGKNSITKRKLDMKKYIADCSAGGKKGITKRKLDMKKFIADSSAGGITGGKNKSDNLQAILKVVSTKSKKEKIKMKCKPLLQQRRGKLQWQLPDQGHRRRCKHFLGAKVVSFC</sequence>
<feature type="region of interest" description="Disordered" evidence="5">
    <location>
        <begin position="150"/>
        <end position="172"/>
    </location>
</feature>
<feature type="domain" description="RanBP2-type" evidence="6">
    <location>
        <begin position="1"/>
        <end position="28"/>
    </location>
</feature>
<name>B8CCK6_THAPS</name>
<dbReference type="InParanoid" id="B8CCK6"/>
<dbReference type="GeneID" id="7452709"/>
<evidence type="ECO:0000256" key="3">
    <source>
        <dbReference type="ARBA" id="ARBA00022833"/>
    </source>
</evidence>
<dbReference type="RefSeq" id="XP_002293783.1">
    <property type="nucleotide sequence ID" value="XM_002293747.1"/>
</dbReference>
<dbReference type="KEGG" id="tps:THAPSDRAFT_9892"/>
<evidence type="ECO:0000259" key="6">
    <source>
        <dbReference type="PROSITE" id="PS50199"/>
    </source>
</evidence>